<dbReference type="Gene3D" id="3.30.420.10">
    <property type="entry name" value="Ribonuclease H-like superfamily/Ribonuclease H"/>
    <property type="match status" value="1"/>
</dbReference>
<feature type="domain" description="Chromo" evidence="3">
    <location>
        <begin position="335"/>
        <end position="385"/>
    </location>
</feature>
<dbReference type="EMBL" id="LATX01000053">
    <property type="protein sequence ID" value="KTB47324.1"/>
    <property type="molecule type" value="Genomic_DNA"/>
</dbReference>
<dbReference type="InterPro" id="IPR000953">
    <property type="entry name" value="Chromo/chromo_shadow_dom"/>
</dbReference>
<organism evidence="5 6">
    <name type="scientific">Moniliophthora roreri</name>
    <name type="common">Frosty pod rot fungus</name>
    <name type="synonym">Monilia roreri</name>
    <dbReference type="NCBI Taxonomy" id="221103"/>
    <lineage>
        <taxon>Eukaryota</taxon>
        <taxon>Fungi</taxon>
        <taxon>Dikarya</taxon>
        <taxon>Basidiomycota</taxon>
        <taxon>Agaricomycotina</taxon>
        <taxon>Agaricomycetes</taxon>
        <taxon>Agaricomycetidae</taxon>
        <taxon>Agaricales</taxon>
        <taxon>Marasmiineae</taxon>
        <taxon>Marasmiaceae</taxon>
        <taxon>Moniliophthora</taxon>
    </lineage>
</organism>
<dbReference type="Gene3D" id="2.40.50.40">
    <property type="match status" value="1"/>
</dbReference>
<dbReference type="SUPFAM" id="SSF54160">
    <property type="entry name" value="Chromo domain-like"/>
    <property type="match status" value="1"/>
</dbReference>
<feature type="compositionally biased region" description="Polar residues" evidence="2">
    <location>
        <begin position="571"/>
        <end position="583"/>
    </location>
</feature>
<dbReference type="Pfam" id="PF24626">
    <property type="entry name" value="SH3_Tf2-1"/>
    <property type="match status" value="1"/>
</dbReference>
<gene>
    <name evidence="5" type="ORF">WG66_100</name>
</gene>
<dbReference type="CDD" id="cd18972">
    <property type="entry name" value="CD_POL_like"/>
    <property type="match status" value="1"/>
</dbReference>
<protein>
    <recommendedName>
        <fullName evidence="7">Reverse transcriptase-rnase h-integrase</fullName>
    </recommendedName>
</protein>
<sequence>MTKFIKSFVDGCAACQQMKVNTHPTKTPLQPIGGHKDVLPFQIISMDLITDLPKIADCDLILVVVDHAAMKGVIFIPCHKKIDATDTAELLFQHVYKRFGLPDKIISDRDPQFAAEVFREMGKLLGIKQMLSTAYHPQMDGETERVNQEVEIFLRFFCAKEQTKWKDLLHFAEFAHNTRTHLVTKNSPFYLIMGYHPQPLPTVFEKTTIPSVEKRVTELKKLREETSALLDIAARKVKERNGRDLDQFEKGQKVWLEGKNLLLGYPSPKLSPKHEGPFEIIEVLGPVTYRLKLPFQWRIHPVFHAGLLSPYKETDVHGPNFLEPPPDIVEGQEEYEVEAVIGHRPKKKNQPPKEYLVSWKGYDSSHNQWLKPAGLKHSMELYLDYKIAHNLFFSHEVTYTGSYRPSAFELLFLINSEDYDDQITAAVQDNDRLWAFWGSLLFLRGHRRRMNEALAQLDQQAGTFAEAMTNDKDTIQLMGPITKFRKTTTNLSQTARTSTPTSPPSSMRSSELEEDSKERLSFLAANAFSRQDRDYVLHPLPVIPIQQRLQTPSPTPRTNSSTPLSHRTHKPMNQEQLPSPTQLNEHDYSPPPPHIQHLLLYPSQELNSPIPQTPPLPLLTTNNGLTMRTSSPPPINRMTLERRSVWDDEDLDEEPEEIQLVDRSRNPMPRTMEWTEEVYERLCALCADWRNTAPLTAGSIVARSALNMHLDIYLMTAMTDEGLKELRSITIPSTIQLLMTILQTISPGTMRSMEMESPERQEPPPRPVIVVDIGEEEGPRYFYRTDASQFEGQWLHMGQPVTSVDTRA</sequence>
<dbReference type="InterPro" id="IPR016197">
    <property type="entry name" value="Chromo-like_dom_sf"/>
</dbReference>
<evidence type="ECO:0000313" key="6">
    <source>
        <dbReference type="Proteomes" id="UP000054988"/>
    </source>
</evidence>
<evidence type="ECO:0000256" key="2">
    <source>
        <dbReference type="SAM" id="MobiDB-lite"/>
    </source>
</evidence>
<dbReference type="PANTHER" id="PTHR37984:SF5">
    <property type="entry name" value="PROTEIN NYNRIN-LIKE"/>
    <property type="match status" value="1"/>
</dbReference>
<dbReference type="GO" id="GO:0003723">
    <property type="term" value="F:RNA binding"/>
    <property type="evidence" value="ECO:0007669"/>
    <property type="project" value="UniProtKB-KW"/>
</dbReference>
<dbReference type="InterPro" id="IPR056924">
    <property type="entry name" value="SH3_Tf2-1"/>
</dbReference>
<reference evidence="5 6" key="1">
    <citation type="submission" date="2015-12" db="EMBL/GenBank/DDBJ databases">
        <title>Draft genome sequence of Moniliophthora roreri, the causal agent of frosty pod rot of cacao.</title>
        <authorList>
            <person name="Aime M.C."/>
            <person name="Diaz-Valderrama J.R."/>
            <person name="Kijpornyongpan T."/>
            <person name="Phillips-Mora W."/>
        </authorList>
    </citation>
    <scope>NUCLEOTIDE SEQUENCE [LARGE SCALE GENOMIC DNA]</scope>
    <source>
        <strain evidence="5 6">MCA 2952</strain>
    </source>
</reference>
<dbReference type="Pfam" id="PF00385">
    <property type="entry name" value="Chromo"/>
    <property type="match status" value="1"/>
</dbReference>
<name>A0A0W0GFK5_MONRR</name>
<evidence type="ECO:0000259" key="4">
    <source>
        <dbReference type="PROSITE" id="PS50994"/>
    </source>
</evidence>
<dbReference type="GO" id="GO:0005634">
    <property type="term" value="C:nucleus"/>
    <property type="evidence" value="ECO:0007669"/>
    <property type="project" value="UniProtKB-ARBA"/>
</dbReference>
<keyword evidence="1" id="KW-0694">RNA-binding</keyword>
<dbReference type="SMART" id="SM00298">
    <property type="entry name" value="CHROMO"/>
    <property type="match status" value="1"/>
</dbReference>
<feature type="compositionally biased region" description="Low complexity" evidence="2">
    <location>
        <begin position="496"/>
        <end position="509"/>
    </location>
</feature>
<feature type="region of interest" description="Disordered" evidence="2">
    <location>
        <begin position="546"/>
        <end position="590"/>
    </location>
</feature>
<dbReference type="InterPro" id="IPR001584">
    <property type="entry name" value="Integrase_cat-core"/>
</dbReference>
<evidence type="ECO:0000259" key="3">
    <source>
        <dbReference type="PROSITE" id="PS50013"/>
    </source>
</evidence>
<dbReference type="AlphaFoldDB" id="A0A0W0GFK5"/>
<dbReference type="PANTHER" id="PTHR37984">
    <property type="entry name" value="PROTEIN CBG26694"/>
    <property type="match status" value="1"/>
</dbReference>
<evidence type="ECO:0000256" key="1">
    <source>
        <dbReference type="ARBA" id="ARBA00022884"/>
    </source>
</evidence>
<dbReference type="Proteomes" id="UP000054988">
    <property type="component" value="Unassembled WGS sequence"/>
</dbReference>
<evidence type="ECO:0008006" key="7">
    <source>
        <dbReference type="Google" id="ProtNLM"/>
    </source>
</evidence>
<dbReference type="PROSITE" id="PS50013">
    <property type="entry name" value="CHROMO_2"/>
    <property type="match status" value="1"/>
</dbReference>
<dbReference type="InterPro" id="IPR050951">
    <property type="entry name" value="Retrovirus_Pol_polyprotein"/>
</dbReference>
<comment type="caution">
    <text evidence="5">The sequence shown here is derived from an EMBL/GenBank/DDBJ whole genome shotgun (WGS) entry which is preliminary data.</text>
</comment>
<dbReference type="InterPro" id="IPR012337">
    <property type="entry name" value="RNaseH-like_sf"/>
</dbReference>
<dbReference type="GO" id="GO:0006338">
    <property type="term" value="P:chromatin remodeling"/>
    <property type="evidence" value="ECO:0007669"/>
    <property type="project" value="UniProtKB-ARBA"/>
</dbReference>
<feature type="domain" description="Integrase catalytic" evidence="4">
    <location>
        <begin position="36"/>
        <end position="196"/>
    </location>
</feature>
<feature type="region of interest" description="Disordered" evidence="2">
    <location>
        <begin position="486"/>
        <end position="517"/>
    </location>
</feature>
<dbReference type="InterPro" id="IPR023780">
    <property type="entry name" value="Chromo_domain"/>
</dbReference>
<dbReference type="InterPro" id="IPR036397">
    <property type="entry name" value="RNaseH_sf"/>
</dbReference>
<dbReference type="PROSITE" id="PS50994">
    <property type="entry name" value="INTEGRASE"/>
    <property type="match status" value="1"/>
</dbReference>
<dbReference type="GO" id="GO:0015074">
    <property type="term" value="P:DNA integration"/>
    <property type="evidence" value="ECO:0007669"/>
    <property type="project" value="InterPro"/>
</dbReference>
<feature type="compositionally biased region" description="Low complexity" evidence="2">
    <location>
        <begin position="556"/>
        <end position="565"/>
    </location>
</feature>
<accession>A0A0W0GFK5</accession>
<evidence type="ECO:0000313" key="5">
    <source>
        <dbReference type="EMBL" id="KTB47324.1"/>
    </source>
</evidence>
<dbReference type="SUPFAM" id="SSF53098">
    <property type="entry name" value="Ribonuclease H-like"/>
    <property type="match status" value="1"/>
</dbReference>
<proteinExistence type="predicted"/>